<accession>A0A9W8L4A6</accession>
<name>A0A9W8L4A6_9FUNG</name>
<dbReference type="CDD" id="cd10207">
    <property type="entry name" value="ASKHA_NBD_Arp10"/>
    <property type="match status" value="1"/>
</dbReference>
<comment type="similarity">
    <text evidence="1">Belongs to the actin family.</text>
</comment>
<dbReference type="Gene3D" id="3.30.420.40">
    <property type="match status" value="4"/>
</dbReference>
<proteinExistence type="inferred from homology"/>
<protein>
    <submittedName>
        <fullName evidence="2">Uncharacterized protein</fullName>
    </submittedName>
</protein>
<dbReference type="InterPro" id="IPR043129">
    <property type="entry name" value="ATPase_NBD"/>
</dbReference>
<evidence type="ECO:0000256" key="1">
    <source>
        <dbReference type="RuleBase" id="RU000487"/>
    </source>
</evidence>
<dbReference type="EMBL" id="JANBTX010000028">
    <property type="protein sequence ID" value="KAJ2689244.1"/>
    <property type="molecule type" value="Genomic_DNA"/>
</dbReference>
<gene>
    <name evidence="2" type="ORF">IWW39_001591</name>
</gene>
<dbReference type="OrthoDB" id="337660at2759"/>
<dbReference type="SUPFAM" id="SSF53067">
    <property type="entry name" value="Actin-like ATPase domain"/>
    <property type="match status" value="2"/>
</dbReference>
<comment type="caution">
    <text evidence="2">The sequence shown here is derived from an EMBL/GenBank/DDBJ whole genome shotgun (WGS) entry which is preliminary data.</text>
</comment>
<dbReference type="Gene3D" id="3.90.640.10">
    <property type="entry name" value="Actin, Chain A, domain 4"/>
    <property type="match status" value="2"/>
</dbReference>
<keyword evidence="3" id="KW-1185">Reference proteome</keyword>
<dbReference type="AlphaFoldDB" id="A0A9W8L4A6"/>
<dbReference type="PANTHER" id="PTHR11937">
    <property type="entry name" value="ACTIN"/>
    <property type="match status" value="1"/>
</dbReference>
<organism evidence="2 3">
    <name type="scientific">Coemansia spiralis</name>
    <dbReference type="NCBI Taxonomy" id="417178"/>
    <lineage>
        <taxon>Eukaryota</taxon>
        <taxon>Fungi</taxon>
        <taxon>Fungi incertae sedis</taxon>
        <taxon>Zoopagomycota</taxon>
        <taxon>Kickxellomycotina</taxon>
        <taxon>Kickxellomycetes</taxon>
        <taxon>Kickxellales</taxon>
        <taxon>Kickxellaceae</taxon>
        <taxon>Coemansia</taxon>
    </lineage>
</organism>
<dbReference type="InterPro" id="IPR004000">
    <property type="entry name" value="Actin"/>
</dbReference>
<evidence type="ECO:0000313" key="3">
    <source>
        <dbReference type="Proteomes" id="UP001151516"/>
    </source>
</evidence>
<sequence length="441" mass="46971">MTSALDSLNFLRRPLPSTSSVLSGIGVGSSASSILYGASTEEKIIIDLGTHSLRAGFSGDHAPIHSSVLNTKFALTGSITRALGHSSQSTAESEEELEARLVEHLRDVYRRDLLVDARTKKVALVESALVPVALRLAVVRVLLGNLRVPQVSFYPGSVAALMTCGSVHAGLVVDCGHRMVTVTPVYEARALSPYATSTPLAGSALFENLGGLLRKYARFTPASSLVDMDCREGVLTDTVVSHVMTKLLVASPIAPPDRLRGTLGVIDGDVSALSNELVAFYESNSTCASVTMRLTIDSERYGRGLLLIPSWIRERAAEPLFCGDPGADLHSIPDIIVQCIGRVPLDTRRALIANVLVIGGVAELPGFRHRLLHDVVDRLRGSRWSALAADAALVGDESGFVPSMRAWIGTSLAVAAKIGTVEVTREAFDGCTLPDWTAIVQ</sequence>
<reference evidence="2" key="1">
    <citation type="submission" date="2022-07" db="EMBL/GenBank/DDBJ databases">
        <title>Phylogenomic reconstructions and comparative analyses of Kickxellomycotina fungi.</title>
        <authorList>
            <person name="Reynolds N.K."/>
            <person name="Stajich J.E."/>
            <person name="Barry K."/>
            <person name="Grigoriev I.V."/>
            <person name="Crous P."/>
            <person name="Smith M.E."/>
        </authorList>
    </citation>
    <scope>NUCLEOTIDE SEQUENCE</scope>
    <source>
        <strain evidence="2">CBS 109367</strain>
    </source>
</reference>
<dbReference type="Proteomes" id="UP001151516">
    <property type="component" value="Unassembled WGS sequence"/>
</dbReference>
<dbReference type="SMART" id="SM00268">
    <property type="entry name" value="ACTIN"/>
    <property type="match status" value="1"/>
</dbReference>
<evidence type="ECO:0000313" key="2">
    <source>
        <dbReference type="EMBL" id="KAJ2689244.1"/>
    </source>
</evidence>
<dbReference type="Pfam" id="PF00022">
    <property type="entry name" value="Actin"/>
    <property type="match status" value="2"/>
</dbReference>